<reference evidence="1" key="1">
    <citation type="submission" date="2018-02" db="EMBL/GenBank/DDBJ databases">
        <title>Rhizophora mucronata_Transcriptome.</title>
        <authorList>
            <person name="Meera S.P."/>
            <person name="Sreeshan A."/>
            <person name="Augustine A."/>
        </authorList>
    </citation>
    <scope>NUCLEOTIDE SEQUENCE</scope>
    <source>
        <tissue evidence="1">Leaf</tissue>
    </source>
</reference>
<evidence type="ECO:0000313" key="1">
    <source>
        <dbReference type="EMBL" id="MBX69936.1"/>
    </source>
</evidence>
<sequence>MNLKGNPSAFRLNPPSCMKPVSNEWFLKPPCKQIYHIVPCNKGAPYIYVHIMFHAHDFGLLNSSSSGFTAFFSHF</sequence>
<protein>
    <submittedName>
        <fullName evidence="1">Uncharacterized protein</fullName>
    </submittedName>
</protein>
<dbReference type="EMBL" id="GGEC01089452">
    <property type="protein sequence ID" value="MBX69936.1"/>
    <property type="molecule type" value="Transcribed_RNA"/>
</dbReference>
<organism evidence="1">
    <name type="scientific">Rhizophora mucronata</name>
    <name type="common">Asiatic mangrove</name>
    <dbReference type="NCBI Taxonomy" id="61149"/>
    <lineage>
        <taxon>Eukaryota</taxon>
        <taxon>Viridiplantae</taxon>
        <taxon>Streptophyta</taxon>
        <taxon>Embryophyta</taxon>
        <taxon>Tracheophyta</taxon>
        <taxon>Spermatophyta</taxon>
        <taxon>Magnoliopsida</taxon>
        <taxon>eudicotyledons</taxon>
        <taxon>Gunneridae</taxon>
        <taxon>Pentapetalae</taxon>
        <taxon>rosids</taxon>
        <taxon>fabids</taxon>
        <taxon>Malpighiales</taxon>
        <taxon>Rhizophoraceae</taxon>
        <taxon>Rhizophora</taxon>
    </lineage>
</organism>
<dbReference type="AlphaFoldDB" id="A0A2P2QSF3"/>
<proteinExistence type="predicted"/>
<name>A0A2P2QSF3_RHIMU</name>
<accession>A0A2P2QSF3</accession>